<organism evidence="1 2">
    <name type="scientific">Microbacterium stercoris</name>
    <dbReference type="NCBI Taxonomy" id="2820289"/>
    <lineage>
        <taxon>Bacteria</taxon>
        <taxon>Bacillati</taxon>
        <taxon>Actinomycetota</taxon>
        <taxon>Actinomycetes</taxon>
        <taxon>Micrococcales</taxon>
        <taxon>Microbacteriaceae</taxon>
        <taxon>Microbacterium</taxon>
    </lineage>
</organism>
<reference evidence="1" key="1">
    <citation type="submission" date="2021-03" db="EMBL/GenBank/DDBJ databases">
        <title>Microbacterium sp. nov., a novel actinobacterium isolated from cow dung.</title>
        <authorList>
            <person name="Zhang L."/>
        </authorList>
    </citation>
    <scope>NUCLEOTIDE SEQUENCE</scope>
    <source>
        <strain evidence="1">NEAU-LLB</strain>
    </source>
</reference>
<sequence length="92" mass="10262">MPDAHARALAEWTALLDDFERAVQSDEFAEWRPARHPLPAELAPRARRILAAQHRRVAELTRERDEAAAHLSALRLVPAAPAEHPAYIDLAG</sequence>
<dbReference type="AlphaFoldDB" id="A0A939QKL4"/>
<comment type="caution">
    <text evidence="1">The sequence shown here is derived from an EMBL/GenBank/DDBJ whole genome shotgun (WGS) entry which is preliminary data.</text>
</comment>
<keyword evidence="2" id="KW-1185">Reference proteome</keyword>
<gene>
    <name evidence="1" type="ORF">J5V96_14010</name>
</gene>
<dbReference type="EMBL" id="JAGFOA010000006">
    <property type="protein sequence ID" value="MBO3664609.1"/>
    <property type="molecule type" value="Genomic_DNA"/>
</dbReference>
<proteinExistence type="predicted"/>
<protein>
    <submittedName>
        <fullName evidence="1">Uncharacterized protein</fullName>
    </submittedName>
</protein>
<accession>A0A939QKL4</accession>
<name>A0A939QKL4_9MICO</name>
<dbReference type="RefSeq" id="WP_208504410.1">
    <property type="nucleotide sequence ID" value="NZ_JAGFOA010000006.1"/>
</dbReference>
<dbReference type="Proteomes" id="UP000680132">
    <property type="component" value="Unassembled WGS sequence"/>
</dbReference>
<evidence type="ECO:0000313" key="1">
    <source>
        <dbReference type="EMBL" id="MBO3664609.1"/>
    </source>
</evidence>
<evidence type="ECO:0000313" key="2">
    <source>
        <dbReference type="Proteomes" id="UP000680132"/>
    </source>
</evidence>